<feature type="transmembrane region" description="Helical" evidence="2">
    <location>
        <begin position="354"/>
        <end position="376"/>
    </location>
</feature>
<dbReference type="Proteomes" id="UP000011747">
    <property type="component" value="Unassembled WGS sequence"/>
</dbReference>
<feature type="transmembrane region" description="Helical" evidence="2">
    <location>
        <begin position="419"/>
        <end position="446"/>
    </location>
</feature>
<feature type="transmembrane region" description="Helical" evidence="2">
    <location>
        <begin position="185"/>
        <end position="212"/>
    </location>
</feature>
<keyword evidence="2" id="KW-1133">Transmembrane helix</keyword>
<feature type="transmembrane region" description="Helical" evidence="2">
    <location>
        <begin position="278"/>
        <end position="303"/>
    </location>
</feature>
<feature type="transmembrane region" description="Helical" evidence="2">
    <location>
        <begin position="35"/>
        <end position="55"/>
    </location>
</feature>
<feature type="region of interest" description="Disordered" evidence="1">
    <location>
        <begin position="643"/>
        <end position="665"/>
    </location>
</feature>
<organism evidence="4 5">
    <name type="scientific">Bacillus smithii 7_3_47FAA</name>
    <dbReference type="NCBI Taxonomy" id="665952"/>
    <lineage>
        <taxon>Bacteria</taxon>
        <taxon>Bacillati</taxon>
        <taxon>Bacillota</taxon>
        <taxon>Bacilli</taxon>
        <taxon>Bacillales</taxon>
        <taxon>Bacillaceae</taxon>
        <taxon>Bacillus</taxon>
    </lineage>
</organism>
<feature type="transmembrane region" description="Helical" evidence="2">
    <location>
        <begin position="496"/>
        <end position="514"/>
    </location>
</feature>
<evidence type="ECO:0000313" key="4">
    <source>
        <dbReference type="EMBL" id="EHL78247.1"/>
    </source>
</evidence>
<keyword evidence="2" id="KW-0472">Membrane</keyword>
<reference evidence="4 5" key="1">
    <citation type="submission" date="2011-09" db="EMBL/GenBank/DDBJ databases">
        <title>The Genome Sequence of Bacillus smithii 7_3_47FAA.</title>
        <authorList>
            <consortium name="The Broad Institute Genome Sequencing Platform"/>
            <person name="Earl A."/>
            <person name="Ward D."/>
            <person name="Feldgarden M."/>
            <person name="Gevers D."/>
            <person name="Daigneault M."/>
            <person name="Strauss J."/>
            <person name="Allen-Vercoe E."/>
            <person name="Young S.K."/>
            <person name="Zeng Q."/>
            <person name="Gargeya S."/>
            <person name="Fitzgerald M."/>
            <person name="Haas B."/>
            <person name="Abouelleil A."/>
            <person name="Alvarado L."/>
            <person name="Arachchi H.M."/>
            <person name="Berlin A."/>
            <person name="Brown A."/>
            <person name="Chapman S.B."/>
            <person name="Chen Z."/>
            <person name="Dunbar C."/>
            <person name="Freedman E."/>
            <person name="Gearin G."/>
            <person name="Goldberg J."/>
            <person name="Griggs A."/>
            <person name="Gujja S."/>
            <person name="Heiman D."/>
            <person name="Howarth C."/>
            <person name="Larson L."/>
            <person name="Lui A."/>
            <person name="MacDonald P.J.P."/>
            <person name="Montmayeur A."/>
            <person name="Murphy C."/>
            <person name="Neiman D."/>
            <person name="Pearson M."/>
            <person name="Priest M."/>
            <person name="Roberts A."/>
            <person name="Saif S."/>
            <person name="Shea T."/>
            <person name="Shenoy N."/>
            <person name="Sisk P."/>
            <person name="Stolte C."/>
            <person name="Sykes S."/>
            <person name="Wortman J."/>
            <person name="Nusbaum C."/>
            <person name="Birren B."/>
        </authorList>
    </citation>
    <scope>NUCLEOTIDE SEQUENCE [LARGE SCALE GENOMIC DNA]</scope>
    <source>
        <strain evidence="4 5">7_3_47FAA</strain>
    </source>
</reference>
<feature type="compositionally biased region" description="Polar residues" evidence="1">
    <location>
        <begin position="643"/>
        <end position="659"/>
    </location>
</feature>
<accession>G9QKQ1</accession>
<feature type="transmembrane region" description="Helical" evidence="2">
    <location>
        <begin position="458"/>
        <end position="484"/>
    </location>
</feature>
<dbReference type="PATRIC" id="fig|665952.3.peg.1600"/>
<feature type="transmembrane region" description="Helical" evidence="2">
    <location>
        <begin position="382"/>
        <end position="398"/>
    </location>
</feature>
<feature type="transmembrane region" description="Helical" evidence="2">
    <location>
        <begin position="569"/>
        <end position="596"/>
    </location>
</feature>
<dbReference type="NCBIfam" id="TIGR02123">
    <property type="entry name" value="TRAP_fused"/>
    <property type="match status" value="1"/>
</dbReference>
<dbReference type="PANTHER" id="PTHR43849:SF2">
    <property type="entry name" value="BLL3936 PROTEIN"/>
    <property type="match status" value="1"/>
</dbReference>
<sequence>MNKNDRQLQAEMENIVADEGVVTRFRLYSGPMAKIVVAIAVIWALFQIYVSSFGIMDAVKARAWFFGFLAVLIFLWIPARKNEGKTRRLPTVWDWICVVATIMAIGFLLFNYDDYVETGVHIQADYWFGGLGILIAFEAARRAAGNVMTILAALFLLYNFFGQYLPGTFGIGNLGYERVVDTMWWGAQGIFGTVIGVAATYIFLFILFGAFLRRSGFIDFINDLALAVAGRSAGGPAKVAVIGSGFMGMINGSGVANASSVGNVTIPLMKKAGFKPHFAGAVEAVAGTGGVIAPPIMGAASFVMAESLGVPYRTIMLAAVIPAIFYFFMCFLSVHFEAKKLGIEGMPKNRLPNIWLVLKQRGHLLIPVVVIVAFLVSGTTPLYAAVWAMLSIVVVSWFRKETRMGLREILEALAEGAKGVLTVGAACAIVGVIIGTISLTSIGLTFGNNILELAGNHLFLIAFFTMIICIILGMGVPVTASYVITATIAAPLLAKMGVPLLVAHMFAFFFAALSDITPPVALAAMASAGIAKAPFFKVALTAVKLGAIGFIIPYFFLYNPLLLFMGGSMMNTIIAAIIGLIGVVALSAGFANWLLIKTNIVQRLMLIAAGLLMIDPHYVTDLIGFVLLVSVYIWQKKKRNNEDQSTGLESNSFTALTKNSGEDGR</sequence>
<feature type="transmembrane region" description="Helical" evidence="2">
    <location>
        <begin position="616"/>
        <end position="634"/>
    </location>
</feature>
<proteinExistence type="predicted"/>
<dbReference type="HOGENOM" id="CLU_007041_3_1_9"/>
<feature type="transmembrane region" description="Helical" evidence="2">
    <location>
        <begin position="147"/>
        <end position="165"/>
    </location>
</feature>
<feature type="transmembrane region" description="Helical" evidence="2">
    <location>
        <begin position="534"/>
        <end position="557"/>
    </location>
</feature>
<evidence type="ECO:0000259" key="3">
    <source>
        <dbReference type="Pfam" id="PF06808"/>
    </source>
</evidence>
<feature type="transmembrane region" description="Helical" evidence="2">
    <location>
        <begin position="91"/>
        <end position="112"/>
    </location>
</feature>
<evidence type="ECO:0000256" key="1">
    <source>
        <dbReference type="SAM" id="MobiDB-lite"/>
    </source>
</evidence>
<feature type="transmembrane region" description="Helical" evidence="2">
    <location>
        <begin position="61"/>
        <end position="79"/>
    </location>
</feature>
<name>G9QKQ1_9BACI</name>
<dbReference type="AlphaFoldDB" id="G9QKQ1"/>
<feature type="transmembrane region" description="Helical" evidence="2">
    <location>
        <begin position="315"/>
        <end position="334"/>
    </location>
</feature>
<dbReference type="Pfam" id="PF06808">
    <property type="entry name" value="DctM"/>
    <property type="match status" value="1"/>
</dbReference>
<keyword evidence="5" id="KW-1185">Reference proteome</keyword>
<dbReference type="EMBL" id="ACWF01000085">
    <property type="protein sequence ID" value="EHL78247.1"/>
    <property type="molecule type" value="Genomic_DNA"/>
</dbReference>
<comment type="caution">
    <text evidence="4">The sequence shown here is derived from an EMBL/GenBank/DDBJ whole genome shotgun (WGS) entry which is preliminary data.</text>
</comment>
<feature type="domain" description="TRAP C4-dicarboxylate transport system permease DctM subunit" evidence="3">
    <location>
        <begin position="131"/>
        <end position="565"/>
    </location>
</feature>
<dbReference type="RefSeq" id="WP_003353916.1">
    <property type="nucleotide sequence ID" value="NZ_JH414751.1"/>
</dbReference>
<keyword evidence="2" id="KW-0812">Transmembrane</keyword>
<feature type="transmembrane region" description="Helical" evidence="2">
    <location>
        <begin position="124"/>
        <end position="140"/>
    </location>
</feature>
<dbReference type="PANTHER" id="PTHR43849">
    <property type="entry name" value="BLL3936 PROTEIN"/>
    <property type="match status" value="1"/>
</dbReference>
<gene>
    <name evidence="4" type="ORF">HMPREF1015_01740</name>
</gene>
<dbReference type="InterPro" id="IPR011853">
    <property type="entry name" value="TRAP_DctM-Dct_fused"/>
</dbReference>
<evidence type="ECO:0000313" key="5">
    <source>
        <dbReference type="Proteomes" id="UP000011747"/>
    </source>
</evidence>
<protein>
    <submittedName>
        <fullName evidence="4">TRAP transporter, 4TM/12TM fusion protein</fullName>
    </submittedName>
</protein>
<evidence type="ECO:0000256" key="2">
    <source>
        <dbReference type="SAM" id="Phobius"/>
    </source>
</evidence>
<dbReference type="InterPro" id="IPR010656">
    <property type="entry name" value="DctM"/>
</dbReference>